<dbReference type="EMBL" id="AMQN01000581">
    <property type="status" value="NOT_ANNOTATED_CDS"/>
    <property type="molecule type" value="Genomic_DNA"/>
</dbReference>
<sequence length="454" mass="50825">METHITHNEAATAEPPRSQNLSSVPVVRRTVQNHGAVPGGSVVNESGITGSNLTQYTTTGHKSLPTQVGQYPMSPPPAYTSGPIDDMETDERPPDHLTEEHYDLAVAFVEQDEIAAKVFIEIMSKYVRYGDNIAPKICIVSKHEGFPWIQSQIKSIGEAVKRSTYVYMIITEDYLADVWADTVTCETVQHTIDDAKRQWCIVPVFLEDRKNLKREIPFGMKSLRGVEVSRMFTSKLNREIKSLADVDVDKLSIGSFDKYFLDGQSKTMNCKAHLRQIREKKQKENLVRWQRETILTQQREKQLQQESERRADEKLRIKLQKMTVNENVDPVQTGTAQISTSGQNIVYNIHNPQNCNIGPHGKVTVNNESEGQVSQFCSEIPVDETEFEIKEAAVNDRSIQDGDQFHANVPSLEISSTVMSVPTSGEGDEQGAAGHTPRTNTKPKSTNVPSTLLS</sequence>
<reference evidence="4" key="1">
    <citation type="submission" date="2012-12" db="EMBL/GenBank/DDBJ databases">
        <authorList>
            <person name="Hellsten U."/>
            <person name="Grimwood J."/>
            <person name="Chapman J.A."/>
            <person name="Shapiro H."/>
            <person name="Aerts A."/>
            <person name="Otillar R.P."/>
            <person name="Terry A.Y."/>
            <person name="Boore J.L."/>
            <person name="Simakov O."/>
            <person name="Marletaz F."/>
            <person name="Cho S.-J."/>
            <person name="Edsinger-Gonzales E."/>
            <person name="Havlak P."/>
            <person name="Kuo D.-H."/>
            <person name="Larsson T."/>
            <person name="Lv J."/>
            <person name="Arendt D."/>
            <person name="Savage R."/>
            <person name="Osoegawa K."/>
            <person name="de Jong P."/>
            <person name="Lindberg D.R."/>
            <person name="Seaver E.C."/>
            <person name="Weisblat D.A."/>
            <person name="Putnam N.H."/>
            <person name="Grigoriev I.V."/>
            <person name="Rokhsar D.S."/>
        </authorList>
    </citation>
    <scope>NUCLEOTIDE SEQUENCE</scope>
    <source>
        <strain evidence="4">I ESC-2004</strain>
    </source>
</reference>
<evidence type="ECO:0000313" key="4">
    <source>
        <dbReference type="Proteomes" id="UP000014760"/>
    </source>
</evidence>
<dbReference type="EMBL" id="KB292506">
    <property type="protein sequence ID" value="ELU17495.1"/>
    <property type="molecule type" value="Genomic_DNA"/>
</dbReference>
<organism evidence="2">
    <name type="scientific">Capitella teleta</name>
    <name type="common">Polychaete worm</name>
    <dbReference type="NCBI Taxonomy" id="283909"/>
    <lineage>
        <taxon>Eukaryota</taxon>
        <taxon>Metazoa</taxon>
        <taxon>Spiralia</taxon>
        <taxon>Lophotrochozoa</taxon>
        <taxon>Annelida</taxon>
        <taxon>Polychaeta</taxon>
        <taxon>Sedentaria</taxon>
        <taxon>Scolecida</taxon>
        <taxon>Capitellidae</taxon>
        <taxon>Capitella</taxon>
    </lineage>
</organism>
<dbReference type="EnsemblMetazoa" id="CapteT215274">
    <property type="protein sequence ID" value="CapteP215274"/>
    <property type="gene ID" value="CapteG215274"/>
</dbReference>
<dbReference type="Gene3D" id="3.40.50.10140">
    <property type="entry name" value="Toll/interleukin-1 receptor homology (TIR) domain"/>
    <property type="match status" value="1"/>
</dbReference>
<feature type="region of interest" description="Disordered" evidence="1">
    <location>
        <begin position="418"/>
        <end position="454"/>
    </location>
</feature>
<gene>
    <name evidence="2" type="ORF">CAPTEDRAFT_215274</name>
</gene>
<keyword evidence="4" id="KW-1185">Reference proteome</keyword>
<evidence type="ECO:0000256" key="1">
    <source>
        <dbReference type="SAM" id="MobiDB-lite"/>
    </source>
</evidence>
<reference evidence="2 4" key="2">
    <citation type="journal article" date="2013" name="Nature">
        <title>Insights into bilaterian evolution from three spiralian genomes.</title>
        <authorList>
            <person name="Simakov O."/>
            <person name="Marletaz F."/>
            <person name="Cho S.J."/>
            <person name="Edsinger-Gonzales E."/>
            <person name="Havlak P."/>
            <person name="Hellsten U."/>
            <person name="Kuo D.H."/>
            <person name="Larsson T."/>
            <person name="Lv J."/>
            <person name="Arendt D."/>
            <person name="Savage R."/>
            <person name="Osoegawa K."/>
            <person name="de Jong P."/>
            <person name="Grimwood J."/>
            <person name="Chapman J.A."/>
            <person name="Shapiro H."/>
            <person name="Aerts A."/>
            <person name="Otillar R.P."/>
            <person name="Terry A.Y."/>
            <person name="Boore J.L."/>
            <person name="Grigoriev I.V."/>
            <person name="Lindberg D.R."/>
            <person name="Seaver E.C."/>
            <person name="Weisblat D.A."/>
            <person name="Putnam N.H."/>
            <person name="Rokhsar D.S."/>
        </authorList>
    </citation>
    <scope>NUCLEOTIDE SEQUENCE</scope>
    <source>
        <strain evidence="2 4">I ESC-2004</strain>
    </source>
</reference>
<feature type="compositionally biased region" description="Polar residues" evidence="1">
    <location>
        <begin position="43"/>
        <end position="69"/>
    </location>
</feature>
<accession>R7VLB9</accession>
<feature type="compositionally biased region" description="Polar residues" evidence="1">
    <location>
        <begin position="437"/>
        <end position="454"/>
    </location>
</feature>
<evidence type="ECO:0000313" key="2">
    <source>
        <dbReference type="EMBL" id="ELU17495.1"/>
    </source>
</evidence>
<dbReference type="OrthoDB" id="6162130at2759"/>
<reference evidence="3" key="3">
    <citation type="submission" date="2015-06" db="UniProtKB">
        <authorList>
            <consortium name="EnsemblMetazoa"/>
        </authorList>
    </citation>
    <scope>IDENTIFICATION</scope>
</reference>
<dbReference type="InterPro" id="IPR035897">
    <property type="entry name" value="Toll_tir_struct_dom_sf"/>
</dbReference>
<feature type="region of interest" description="Disordered" evidence="1">
    <location>
        <begin position="1"/>
        <end position="81"/>
    </location>
</feature>
<dbReference type="Proteomes" id="UP000014760">
    <property type="component" value="Unassembled WGS sequence"/>
</dbReference>
<proteinExistence type="predicted"/>
<evidence type="ECO:0000313" key="3">
    <source>
        <dbReference type="EnsemblMetazoa" id="CapteP215274"/>
    </source>
</evidence>
<dbReference type="HOGENOM" id="CLU_603048_0_0_1"/>
<evidence type="ECO:0008006" key="5">
    <source>
        <dbReference type="Google" id="ProtNLM"/>
    </source>
</evidence>
<dbReference type="AlphaFoldDB" id="R7VLB9"/>
<protein>
    <recommendedName>
        <fullName evidence="5">TIR domain-containing protein</fullName>
    </recommendedName>
</protein>
<name>R7VLB9_CAPTE</name>